<feature type="transmembrane region" description="Helical" evidence="1">
    <location>
        <begin position="33"/>
        <end position="51"/>
    </location>
</feature>
<evidence type="ECO:0000313" key="2">
    <source>
        <dbReference type="EMBL" id="GLI96147.1"/>
    </source>
</evidence>
<keyword evidence="1" id="KW-0812">Transmembrane</keyword>
<keyword evidence="1" id="KW-0472">Membrane</keyword>
<gene>
    <name evidence="2" type="ORF">LMG27198_51400</name>
</gene>
<evidence type="ECO:0000313" key="3">
    <source>
        <dbReference type="Proteomes" id="UP001144323"/>
    </source>
</evidence>
<dbReference type="Proteomes" id="UP001144323">
    <property type="component" value="Unassembled WGS sequence"/>
</dbReference>
<dbReference type="AlphaFoldDB" id="A0A9W6GZT4"/>
<name>A0A9W6GZT4_9HYPH</name>
<keyword evidence="1" id="KW-1133">Transmembrane helix</keyword>
<dbReference type="EMBL" id="BSEC01000008">
    <property type="protein sequence ID" value="GLI96147.1"/>
    <property type="molecule type" value="Genomic_DNA"/>
</dbReference>
<accession>A0A9W6GZT4</accession>
<organism evidence="2 3">
    <name type="scientific">Methylocystis echinoides</name>
    <dbReference type="NCBI Taxonomy" id="29468"/>
    <lineage>
        <taxon>Bacteria</taxon>
        <taxon>Pseudomonadati</taxon>
        <taxon>Pseudomonadota</taxon>
        <taxon>Alphaproteobacteria</taxon>
        <taxon>Hyphomicrobiales</taxon>
        <taxon>Methylocystaceae</taxon>
        <taxon>Methylocystis</taxon>
    </lineage>
</organism>
<feature type="transmembrane region" description="Helical" evidence="1">
    <location>
        <begin position="58"/>
        <end position="76"/>
    </location>
</feature>
<keyword evidence="3" id="KW-1185">Reference proteome</keyword>
<proteinExistence type="predicted"/>
<comment type="caution">
    <text evidence="2">The sequence shown here is derived from an EMBL/GenBank/DDBJ whole genome shotgun (WGS) entry which is preliminary data.</text>
</comment>
<feature type="transmembrane region" description="Helical" evidence="1">
    <location>
        <begin position="88"/>
        <end position="108"/>
    </location>
</feature>
<sequence length="118" mass="12816">MQRSIRLLGWLMLAALVIVTVSPIGVRPISGEPVWIERAGAYAVFALVFCVGYPRKRLLVLLLAIAAAGVLEAAQTLQPSRHGRLPDFYVKAAGCGVGWLTAYIFSGLDSVRRRLLVP</sequence>
<protein>
    <submittedName>
        <fullName evidence="2">Membrane protein</fullName>
    </submittedName>
</protein>
<reference evidence="2" key="1">
    <citation type="journal article" date="2023" name="Int. J. Syst. Evol. Microbiol.">
        <title>Methylocystis iwaonis sp. nov., a type II methane-oxidizing bacterium from surface soil of a rice paddy field in Japan, and emended description of the genus Methylocystis (ex Whittenbury et al. 1970) Bowman et al. 1993.</title>
        <authorList>
            <person name="Kaise H."/>
            <person name="Sawadogo J.B."/>
            <person name="Alam M.S."/>
            <person name="Ueno C."/>
            <person name="Dianou D."/>
            <person name="Shinjo R."/>
            <person name="Asakawa S."/>
        </authorList>
    </citation>
    <scope>NUCLEOTIDE SEQUENCE</scope>
    <source>
        <strain evidence="2">LMG27198</strain>
    </source>
</reference>
<dbReference type="InterPro" id="IPR017015">
    <property type="entry name" value="UCP033367_VanZ"/>
</dbReference>
<dbReference type="PIRSF" id="PIRSF033367">
    <property type="entry name" value="UCP033367_VanZ"/>
    <property type="match status" value="1"/>
</dbReference>
<evidence type="ECO:0000256" key="1">
    <source>
        <dbReference type="SAM" id="Phobius"/>
    </source>
</evidence>